<accession>A0A7W5BX77</accession>
<dbReference type="SUPFAM" id="SSF52151">
    <property type="entry name" value="FabD/lysophospholipase-like"/>
    <property type="match status" value="1"/>
</dbReference>
<feature type="short sequence motif" description="DGA/G" evidence="4">
    <location>
        <begin position="201"/>
        <end position="203"/>
    </location>
</feature>
<evidence type="ECO:0000313" key="6">
    <source>
        <dbReference type="EMBL" id="MBB3139798.1"/>
    </source>
</evidence>
<feature type="short sequence motif" description="GXSXG" evidence="4">
    <location>
        <begin position="47"/>
        <end position="51"/>
    </location>
</feature>
<feature type="short sequence motif" description="GXGXXG" evidence="4">
    <location>
        <begin position="19"/>
        <end position="24"/>
    </location>
</feature>
<dbReference type="Pfam" id="PF01734">
    <property type="entry name" value="Patatin"/>
    <property type="match status" value="1"/>
</dbReference>
<comment type="caution">
    <text evidence="6">The sequence shown here is derived from an EMBL/GenBank/DDBJ whole genome shotgun (WGS) entry which is preliminary data.</text>
</comment>
<evidence type="ECO:0000313" key="7">
    <source>
        <dbReference type="Proteomes" id="UP000525987"/>
    </source>
</evidence>
<evidence type="ECO:0000256" key="1">
    <source>
        <dbReference type="ARBA" id="ARBA00022801"/>
    </source>
</evidence>
<feature type="active site" description="Proton acceptor" evidence="4">
    <location>
        <position position="201"/>
    </location>
</feature>
<dbReference type="InterPro" id="IPR050301">
    <property type="entry name" value="NTE"/>
</dbReference>
<keyword evidence="1 4" id="KW-0378">Hydrolase</keyword>
<evidence type="ECO:0000256" key="4">
    <source>
        <dbReference type="PROSITE-ProRule" id="PRU01161"/>
    </source>
</evidence>
<evidence type="ECO:0000256" key="2">
    <source>
        <dbReference type="ARBA" id="ARBA00022963"/>
    </source>
</evidence>
<name>A0A7W5BX77_9GAMM</name>
<dbReference type="EMBL" id="JACHXM010000002">
    <property type="protein sequence ID" value="MBB3139798.1"/>
    <property type="molecule type" value="Genomic_DNA"/>
</dbReference>
<dbReference type="PANTHER" id="PTHR14226">
    <property type="entry name" value="NEUROPATHY TARGET ESTERASE/SWISS CHEESE D.MELANOGASTER"/>
    <property type="match status" value="1"/>
</dbReference>
<gene>
    <name evidence="6" type="ORF">FHR96_000645</name>
</gene>
<dbReference type="InterPro" id="IPR002641">
    <property type="entry name" value="PNPLA_dom"/>
</dbReference>
<evidence type="ECO:0000259" key="5">
    <source>
        <dbReference type="PROSITE" id="PS51635"/>
    </source>
</evidence>
<dbReference type="AlphaFoldDB" id="A0A7W5BX77"/>
<keyword evidence="7" id="KW-1185">Reference proteome</keyword>
<feature type="domain" description="PNPLA" evidence="5">
    <location>
        <begin position="15"/>
        <end position="214"/>
    </location>
</feature>
<evidence type="ECO:0000256" key="3">
    <source>
        <dbReference type="ARBA" id="ARBA00023098"/>
    </source>
</evidence>
<sequence length="361" mass="40395">MANGTQREGRKRIDLALQGGGSHGALTWGVLDRLLEDERLEIDAISGTSAGAMNAVMLADGLHRNGRDGAREALRAFWEAVSRMARFSPLRRTFWDRLLGNDSLDHSPGYLFMEGLTRLVDPARLNPLGINPLRDLIEKQVDFSRVNACGQVKVFVNATNVRTGRAKIFRQPDLSADTLMASACLPTLFPAVEIDGEAYWDGGYSGNPALYPLVDNRGCSDLVVVQVNPLERRELPDGAREIINRVNEITFNSSLVKELRSIQLLQRLIEAEGLELERVRAMRLHLIHAQQEVQELSASSKMNAEWEFISRLHDQGRAWADRWLTEHFEAIGQHSTFDLDAVFDDTFTPLSVPEHAKTGTR</sequence>
<dbReference type="GO" id="GO:0016787">
    <property type="term" value="F:hydrolase activity"/>
    <property type="evidence" value="ECO:0007669"/>
    <property type="project" value="UniProtKB-UniRule"/>
</dbReference>
<dbReference type="GO" id="GO:0016042">
    <property type="term" value="P:lipid catabolic process"/>
    <property type="evidence" value="ECO:0007669"/>
    <property type="project" value="UniProtKB-UniRule"/>
</dbReference>
<protein>
    <submittedName>
        <fullName evidence="6">NTE family protein</fullName>
    </submittedName>
</protein>
<feature type="active site" description="Nucleophile" evidence="4">
    <location>
        <position position="49"/>
    </location>
</feature>
<dbReference type="InterPro" id="IPR016035">
    <property type="entry name" value="Acyl_Trfase/lysoPLipase"/>
</dbReference>
<reference evidence="6 7" key="1">
    <citation type="submission" date="2020-08" db="EMBL/GenBank/DDBJ databases">
        <title>Genomic Encyclopedia of Type Strains, Phase III (KMG-III): the genomes of soil and plant-associated and newly described type strains.</title>
        <authorList>
            <person name="Whitman W."/>
        </authorList>
    </citation>
    <scope>NUCLEOTIDE SEQUENCE [LARGE SCALE GENOMIC DNA]</scope>
    <source>
        <strain evidence="6 7">CECT 5995</strain>
    </source>
</reference>
<keyword evidence="2 4" id="KW-0442">Lipid degradation</keyword>
<dbReference type="RefSeq" id="WP_183386221.1">
    <property type="nucleotide sequence ID" value="NZ_JACHXM010000002.1"/>
</dbReference>
<organism evidence="6 7">
    <name type="scientific">Halomonas organivorans</name>
    <dbReference type="NCBI Taxonomy" id="257772"/>
    <lineage>
        <taxon>Bacteria</taxon>
        <taxon>Pseudomonadati</taxon>
        <taxon>Pseudomonadota</taxon>
        <taxon>Gammaproteobacteria</taxon>
        <taxon>Oceanospirillales</taxon>
        <taxon>Halomonadaceae</taxon>
        <taxon>Halomonas</taxon>
    </lineage>
</organism>
<dbReference type="Proteomes" id="UP000525987">
    <property type="component" value="Unassembled WGS sequence"/>
</dbReference>
<dbReference type="PROSITE" id="PS51635">
    <property type="entry name" value="PNPLA"/>
    <property type="match status" value="1"/>
</dbReference>
<proteinExistence type="predicted"/>
<dbReference type="Gene3D" id="3.40.1090.10">
    <property type="entry name" value="Cytosolic phospholipase A2 catalytic domain"/>
    <property type="match status" value="2"/>
</dbReference>
<keyword evidence="3 4" id="KW-0443">Lipid metabolism</keyword>
<dbReference type="PANTHER" id="PTHR14226:SF78">
    <property type="entry name" value="SLR0060 PROTEIN"/>
    <property type="match status" value="1"/>
</dbReference>